<sequence length="1570" mass="170291">MHANAQVPSVLYGCAGEQWTPSSRLLDFSYAGYRAGEDPVPDMPPSADLKVSFGARGDGRTDDTQAFLDAIDAVTDQGVVYIPPGTYVISQRLEIPKRVVLKGAGRDNTTLLFTKSLTDLQGNTWTNGNSQYTYGPALINFWGTGRTDASSLLSTVSRNASRGDKRLFVSSTARFSINGWARLLLDNINNGLVADLHSGLIPADPAFNNRNDAIMFNFKVTEIGPDWIGFDRPLAVNVSTAWRPEIHSWSSYTRTECGVEKLTIRMTWSPYAGMNREQGWNAVNFWWTPHSWVNDVSILNADMGIIVDGSAFFTVRQLHMGVTAPRGANGYDGTWGVWLKNGADVLITSFNMSCAFTQDFGVQSFQLGTVISNGLGANLSINALYAGPYATLVSNVAFGAARNPYGLSGAGPKTSSYSTFWNVRADVPFPMPRTMYGPRMAWVGANMGRWSGINTTLQWYMENNSTAPTWPIDVQADQLTQRMAPQQIITAFGPGYGCNPATSTICCIGFSNVTCPACPPGYGLPSKLWGCAGELYNMVNSTGSRRLLDWSYAGYMAGEAPIPKLPIVTSVLDLGADFGAVGDGVADDSQAFLDAVDAIGREGTILVPEGQYIITKQINIPNRVVIKGMHPATTRLVFPKPLSEVLGNSSSYTFGPAFIQFNGASWLDSRTFLANVTRDALRGQSVLFVSNSSAFSPGQWVRLVLSAPATGGIATDLMGGLAQETSDYRSKPNLLSFNSRVSFVGVGFIKLDRQLPYNVSTRWAPGLHIFELSFSRQQAGIQDLTIEFPLTPYKGLGKEAGFNAIYFWSVVHCWVKNVAVINADMAVTLDGTHFCTVDGLQLSSGSRGVNNGLWGVWLKNGADSLIRNFNAGSRLVRDIAVQGLQPGTVISNSSGIDLSIDAMASGPYGLLLSNVDVGYGSRFWGAQVLTTPDVASFMTAWNVKSQVKMVAPNPLYGPLMSLVAINISDPAPAPGFNWYNENATKEVFPLDLYAAQRFERLGVTPEIDPSEGQVAYAGPGYGCNGWTRCLVGASNATFPACAPNYTPPSIHFGCAGELWNAAQRLPADWSFAGYASGDNPITNVPVVGNVKDYGAVGDNRTDDTDAFLRALADPKVVNGALFIPAGVYRITKIIDMRKSIVLRGAGKNLTTIYIPFSLTDVYGNTWSEAGTGSGVSDYSHGTGFINWWGWDPVAFDRTYLANVTAAAQRGATVLQVSSTTGMTVGGWVRINLDDPGDGSLVRDMNGGLMGNGPNQAGARSIIRHLSRISAMGPGWIRLERPMIANISLSYNPTVHRFLPMITMAGVEYLSIEFPLTTYPGHLMEQGYNAIHFNQLAHSWLRDVRIHNSDSGFYSWGMVFCTITGLEITSGDRGYSNGHRGIWLERGQDNLLSNFNITTKMYHDISVSFYEHSTAFVNGTGKDVNMDHHRAAPYAVLWSNIDLGIGSRGFDSSGNEEYNGNHTSSFITFWNVRGKLNALLPEPGFGPQLNFIGLKTQDWVWGEASNLGWILEKPPTAVSPRDLYTAQKLTRARRLVQPPAVVRAMGMCAPRSTAANSSSPRPATGRRSYAL</sequence>
<evidence type="ECO:0000313" key="4">
    <source>
        <dbReference type="Proteomes" id="UP000256970"/>
    </source>
</evidence>
<gene>
    <name evidence="3" type="ORF">BQ4739_LOCUS11655</name>
</gene>
<dbReference type="Pfam" id="PF12708">
    <property type="entry name" value="Pect-lyase_RHGA_epim"/>
    <property type="match status" value="3"/>
</dbReference>
<evidence type="ECO:0000313" key="3">
    <source>
        <dbReference type="EMBL" id="SZX71518.1"/>
    </source>
</evidence>
<dbReference type="InterPro" id="IPR012334">
    <property type="entry name" value="Pectin_lyas_fold"/>
</dbReference>
<reference evidence="3 4" key="1">
    <citation type="submission" date="2016-10" db="EMBL/GenBank/DDBJ databases">
        <authorList>
            <person name="Cai Z."/>
        </authorList>
    </citation>
    <scope>NUCLEOTIDE SEQUENCE [LARGE SCALE GENOMIC DNA]</scope>
</reference>
<feature type="domain" description="Rhamnogalacturonase A/B/Epimerase-like pectate lyase" evidence="2">
    <location>
        <begin position="1089"/>
        <end position="1158"/>
    </location>
</feature>
<organism evidence="3 4">
    <name type="scientific">Tetradesmus obliquus</name>
    <name type="common">Green alga</name>
    <name type="synonym">Acutodesmus obliquus</name>
    <dbReference type="NCBI Taxonomy" id="3088"/>
    <lineage>
        <taxon>Eukaryota</taxon>
        <taxon>Viridiplantae</taxon>
        <taxon>Chlorophyta</taxon>
        <taxon>core chlorophytes</taxon>
        <taxon>Chlorophyceae</taxon>
        <taxon>CS clade</taxon>
        <taxon>Sphaeropleales</taxon>
        <taxon>Scenedesmaceae</taxon>
        <taxon>Tetradesmus</taxon>
    </lineage>
</organism>
<name>A0A383W1E9_TETOB</name>
<feature type="domain" description="Rhamnogalacturonase A/B/Epimerase-like pectate lyase" evidence="2">
    <location>
        <begin position="52"/>
        <end position="134"/>
    </location>
</feature>
<dbReference type="SUPFAM" id="SSF51126">
    <property type="entry name" value="Pectin lyase-like"/>
    <property type="match status" value="3"/>
</dbReference>
<dbReference type="Proteomes" id="UP000256970">
    <property type="component" value="Unassembled WGS sequence"/>
</dbReference>
<dbReference type="EMBL" id="FNXT01001058">
    <property type="protein sequence ID" value="SZX71518.1"/>
    <property type="molecule type" value="Genomic_DNA"/>
</dbReference>
<feature type="domain" description="Rhamnogalacturonase A/B/Epimerase-like pectate lyase" evidence="2">
    <location>
        <begin position="577"/>
        <end position="629"/>
    </location>
</feature>
<evidence type="ECO:0000256" key="1">
    <source>
        <dbReference type="SAM" id="MobiDB-lite"/>
    </source>
</evidence>
<proteinExistence type="predicted"/>
<evidence type="ECO:0000259" key="2">
    <source>
        <dbReference type="Pfam" id="PF12708"/>
    </source>
</evidence>
<feature type="region of interest" description="Disordered" evidence="1">
    <location>
        <begin position="1550"/>
        <end position="1570"/>
    </location>
</feature>
<dbReference type="InterPro" id="IPR051801">
    <property type="entry name" value="GH28_Enzymes"/>
</dbReference>
<accession>A0A383W1E9</accession>
<dbReference type="PANTHER" id="PTHR31339">
    <property type="entry name" value="PECTIN LYASE-RELATED"/>
    <property type="match status" value="1"/>
</dbReference>
<dbReference type="Gene3D" id="2.160.20.10">
    <property type="entry name" value="Single-stranded right-handed beta-helix, Pectin lyase-like"/>
    <property type="match status" value="3"/>
</dbReference>
<dbReference type="PANTHER" id="PTHR31339:SF9">
    <property type="entry name" value="PLASMIN AND FIBRONECTIN-BINDING PROTEIN A"/>
    <property type="match status" value="1"/>
</dbReference>
<dbReference type="InterPro" id="IPR011050">
    <property type="entry name" value="Pectin_lyase_fold/virulence"/>
</dbReference>
<protein>
    <recommendedName>
        <fullName evidence="2">Rhamnogalacturonase A/B/Epimerase-like pectate lyase domain-containing protein</fullName>
    </recommendedName>
</protein>
<dbReference type="InterPro" id="IPR024535">
    <property type="entry name" value="RHGA/B-epi-like_pectate_lyase"/>
</dbReference>
<keyword evidence="4" id="KW-1185">Reference proteome</keyword>